<accession>A0A1M2W2C5</accession>
<protein>
    <submittedName>
        <fullName evidence="1">Uncharacterized protein</fullName>
    </submittedName>
</protein>
<dbReference type="OMA" id="DWFTLQP"/>
<proteinExistence type="predicted"/>
<reference evidence="1 2" key="1">
    <citation type="submission" date="2016-10" db="EMBL/GenBank/DDBJ databases">
        <title>Genome sequence of the basidiomycete white-rot fungus Trametes pubescens.</title>
        <authorList>
            <person name="Makela M.R."/>
            <person name="Granchi Z."/>
            <person name="Peng M."/>
            <person name="De Vries R.P."/>
            <person name="Grigoriev I."/>
            <person name="Riley R."/>
            <person name="Hilden K."/>
        </authorList>
    </citation>
    <scope>NUCLEOTIDE SEQUENCE [LARGE SCALE GENOMIC DNA]</scope>
    <source>
        <strain evidence="1 2">FBCC735</strain>
    </source>
</reference>
<keyword evidence="2" id="KW-1185">Reference proteome</keyword>
<sequence>MGVGSIIVSNLSDEPCHVFVSKYSRPSASDDWFTIPPHSRESWERAGWELVAFKNANDTDRSGVYVRVNSTVSYEAIHNVGVH</sequence>
<dbReference type="AlphaFoldDB" id="A0A1M2W2C5"/>
<dbReference type="OrthoDB" id="2822793at2759"/>
<name>A0A1M2W2C5_TRAPU</name>
<comment type="caution">
    <text evidence="1">The sequence shown here is derived from an EMBL/GenBank/DDBJ whole genome shotgun (WGS) entry which is preliminary data.</text>
</comment>
<evidence type="ECO:0000313" key="1">
    <source>
        <dbReference type="EMBL" id="OJT14025.1"/>
    </source>
</evidence>
<dbReference type="Proteomes" id="UP000184267">
    <property type="component" value="Unassembled WGS sequence"/>
</dbReference>
<gene>
    <name evidence="1" type="ORF">TRAPUB_9415</name>
</gene>
<dbReference type="EMBL" id="MNAD01000338">
    <property type="protein sequence ID" value="OJT14025.1"/>
    <property type="molecule type" value="Genomic_DNA"/>
</dbReference>
<organism evidence="1 2">
    <name type="scientific">Trametes pubescens</name>
    <name type="common">White-rot fungus</name>
    <dbReference type="NCBI Taxonomy" id="154538"/>
    <lineage>
        <taxon>Eukaryota</taxon>
        <taxon>Fungi</taxon>
        <taxon>Dikarya</taxon>
        <taxon>Basidiomycota</taxon>
        <taxon>Agaricomycotina</taxon>
        <taxon>Agaricomycetes</taxon>
        <taxon>Polyporales</taxon>
        <taxon>Polyporaceae</taxon>
        <taxon>Trametes</taxon>
    </lineage>
</organism>
<evidence type="ECO:0000313" key="2">
    <source>
        <dbReference type="Proteomes" id="UP000184267"/>
    </source>
</evidence>